<evidence type="ECO:0000256" key="1">
    <source>
        <dbReference type="SAM" id="MobiDB-lite"/>
    </source>
</evidence>
<comment type="caution">
    <text evidence="2">The sequence shown here is derived from an EMBL/GenBank/DDBJ whole genome shotgun (WGS) entry which is preliminary data.</text>
</comment>
<protein>
    <submittedName>
        <fullName evidence="2">Uncharacterized protein</fullName>
    </submittedName>
</protein>
<feature type="compositionally biased region" description="Polar residues" evidence="1">
    <location>
        <begin position="78"/>
        <end position="87"/>
    </location>
</feature>
<keyword evidence="3" id="KW-1185">Reference proteome</keyword>
<name>A0AAV5UNL1_9BILA</name>
<feature type="non-terminal residue" evidence="2">
    <location>
        <position position="1"/>
    </location>
</feature>
<proteinExistence type="predicted"/>
<evidence type="ECO:0000313" key="3">
    <source>
        <dbReference type="Proteomes" id="UP001432027"/>
    </source>
</evidence>
<reference evidence="2" key="1">
    <citation type="submission" date="2023-10" db="EMBL/GenBank/DDBJ databases">
        <title>Genome assembly of Pristionchus species.</title>
        <authorList>
            <person name="Yoshida K."/>
            <person name="Sommer R.J."/>
        </authorList>
    </citation>
    <scope>NUCLEOTIDE SEQUENCE</scope>
    <source>
        <strain evidence="2">RS0144</strain>
    </source>
</reference>
<accession>A0AAV5UNL1</accession>
<sequence length="87" mass="9777">LFLLNGPKSASSDYQVISESQLLIPLIDFVCRKGSIIHETQGNRQYVGFLLYRFRMQTYASNDGQTSSSVKSHDKHNSGFSGQFEIS</sequence>
<organism evidence="2 3">
    <name type="scientific">Pristionchus entomophagus</name>
    <dbReference type="NCBI Taxonomy" id="358040"/>
    <lineage>
        <taxon>Eukaryota</taxon>
        <taxon>Metazoa</taxon>
        <taxon>Ecdysozoa</taxon>
        <taxon>Nematoda</taxon>
        <taxon>Chromadorea</taxon>
        <taxon>Rhabditida</taxon>
        <taxon>Rhabditina</taxon>
        <taxon>Diplogasteromorpha</taxon>
        <taxon>Diplogasteroidea</taxon>
        <taxon>Neodiplogasteridae</taxon>
        <taxon>Pristionchus</taxon>
    </lineage>
</organism>
<gene>
    <name evidence="2" type="ORF">PENTCL1PPCAC_30093</name>
</gene>
<dbReference type="AlphaFoldDB" id="A0AAV5UNL1"/>
<evidence type="ECO:0000313" key="2">
    <source>
        <dbReference type="EMBL" id="GMT07919.1"/>
    </source>
</evidence>
<feature type="non-terminal residue" evidence="2">
    <location>
        <position position="87"/>
    </location>
</feature>
<feature type="region of interest" description="Disordered" evidence="1">
    <location>
        <begin position="62"/>
        <end position="87"/>
    </location>
</feature>
<dbReference type="Proteomes" id="UP001432027">
    <property type="component" value="Unassembled WGS sequence"/>
</dbReference>
<dbReference type="EMBL" id="BTSX01000006">
    <property type="protein sequence ID" value="GMT07919.1"/>
    <property type="molecule type" value="Genomic_DNA"/>
</dbReference>